<proteinExistence type="predicted"/>
<gene>
    <name evidence="1" type="ORF">HMPREF9623_01590</name>
</gene>
<evidence type="ECO:0008006" key="3">
    <source>
        <dbReference type="Google" id="ProtNLM"/>
    </source>
</evidence>
<dbReference type="Proteomes" id="UP000018466">
    <property type="component" value="Unassembled WGS sequence"/>
</dbReference>
<name>A0AA37DFT2_9FIRM</name>
<accession>A0AA37DFT2</accession>
<evidence type="ECO:0000313" key="1">
    <source>
        <dbReference type="EMBL" id="EHO16044.1"/>
    </source>
</evidence>
<keyword evidence="2" id="KW-1185">Reference proteome</keyword>
<sequence length="84" mass="9353">MIKVYGMPSCPDCAEVAEKIKASGRESEFEIINIGEHVAYLKAFLQLRDREEAFRPVREGGYVGIPCFVREDGTVSLDPAEFGL</sequence>
<evidence type="ECO:0000313" key="2">
    <source>
        <dbReference type="Proteomes" id="UP000018466"/>
    </source>
</evidence>
<dbReference type="AlphaFoldDB" id="A0AA37DFT2"/>
<dbReference type="RefSeq" id="WP_009533422.1">
    <property type="nucleotide sequence ID" value="NZ_CAJPPX010000043.1"/>
</dbReference>
<dbReference type="GeneID" id="86941317"/>
<protein>
    <recommendedName>
        <fullName evidence="3">Glutaredoxin domain-containing protein</fullName>
    </recommendedName>
</protein>
<comment type="caution">
    <text evidence="1">The sequence shown here is derived from an EMBL/GenBank/DDBJ whole genome shotgun (WGS) entry which is preliminary data.</text>
</comment>
<dbReference type="Gene3D" id="3.40.30.10">
    <property type="entry name" value="Glutaredoxin"/>
    <property type="match status" value="1"/>
</dbReference>
<reference evidence="1 2" key="1">
    <citation type="submission" date="2011-10" db="EMBL/GenBank/DDBJ databases">
        <title>The Genome Sequence of Lachnospiraceae bacterium ACC2.</title>
        <authorList>
            <consortium name="The Broad Institute Genome Sequencing Platform"/>
            <person name="Earl A."/>
            <person name="Ward D."/>
            <person name="Feldgarden M."/>
            <person name="Gevers D."/>
            <person name="Sizova M."/>
            <person name="Hazen A."/>
            <person name="Epstein S."/>
            <person name="Young S.K."/>
            <person name="Zeng Q."/>
            <person name="Gargeya S."/>
            <person name="Fitzgerald M."/>
            <person name="Haas B."/>
            <person name="Abouelleil A."/>
            <person name="Alvarado L."/>
            <person name="Arachchi H.M."/>
            <person name="Berlin A."/>
            <person name="Brown A."/>
            <person name="Chapman S.B."/>
            <person name="Chen Z."/>
            <person name="Dunbar C."/>
            <person name="Freedman E."/>
            <person name="Gearin G."/>
            <person name="Goldberg J."/>
            <person name="Griggs A."/>
            <person name="Gujja S."/>
            <person name="Heiman D."/>
            <person name="Howarth C."/>
            <person name="Larson L."/>
            <person name="Lui A."/>
            <person name="MacDonald P.J.P."/>
            <person name="Montmayeur A."/>
            <person name="Murphy C."/>
            <person name="Neiman D."/>
            <person name="Pearson M."/>
            <person name="Priest M."/>
            <person name="Roberts A."/>
            <person name="Saif S."/>
            <person name="Shea T."/>
            <person name="Shenoy N."/>
            <person name="Sisk P."/>
            <person name="Stolte C."/>
            <person name="Sykes S."/>
            <person name="Wortman J."/>
            <person name="Nusbaum C."/>
            <person name="Birren B."/>
        </authorList>
    </citation>
    <scope>NUCLEOTIDE SEQUENCE [LARGE SCALE GENOMIC DNA]</scope>
    <source>
        <strain evidence="1 2">ACC2</strain>
    </source>
</reference>
<organism evidence="1 2">
    <name type="scientific">Stomatobaculum longum</name>
    <dbReference type="NCBI Taxonomy" id="796942"/>
    <lineage>
        <taxon>Bacteria</taxon>
        <taxon>Bacillati</taxon>
        <taxon>Bacillota</taxon>
        <taxon>Clostridia</taxon>
        <taxon>Lachnospirales</taxon>
        <taxon>Lachnospiraceae</taxon>
        <taxon>Stomatobaculum</taxon>
    </lineage>
</organism>
<dbReference type="EMBL" id="AGEL01000013">
    <property type="protein sequence ID" value="EHO16044.1"/>
    <property type="molecule type" value="Genomic_DNA"/>
</dbReference>